<comment type="subcellular location">
    <subcellularLocation>
        <location evidence="1">Cell membrane</location>
        <topology evidence="1">Multi-pass membrane protein</topology>
    </subcellularLocation>
</comment>
<evidence type="ECO:0000256" key="9">
    <source>
        <dbReference type="ARBA" id="ARBA00022989"/>
    </source>
</evidence>
<dbReference type="GO" id="GO:0003843">
    <property type="term" value="F:1,3-beta-D-glucan synthase activity"/>
    <property type="evidence" value="ECO:0007669"/>
    <property type="project" value="UniProtKB-EC"/>
</dbReference>
<accession>A0A9D4U1W4</accession>
<feature type="region of interest" description="Disordered" evidence="14">
    <location>
        <begin position="1019"/>
        <end position="1054"/>
    </location>
</feature>
<keyword evidence="8" id="KW-0133">Cell shape</keyword>
<name>A0A9D4U1W4_ADICA</name>
<dbReference type="SMART" id="SM01205">
    <property type="entry name" value="FKS1_dom1"/>
    <property type="match status" value="1"/>
</dbReference>
<reference evidence="17" key="1">
    <citation type="submission" date="2021-01" db="EMBL/GenBank/DDBJ databases">
        <title>Adiantum capillus-veneris genome.</title>
        <authorList>
            <person name="Fang Y."/>
            <person name="Liao Q."/>
        </authorList>
    </citation>
    <scope>NUCLEOTIDE SEQUENCE</scope>
    <source>
        <strain evidence="17">H3</strain>
        <tissue evidence="17">Leaf</tissue>
    </source>
</reference>
<evidence type="ECO:0000259" key="16">
    <source>
        <dbReference type="SMART" id="SM01205"/>
    </source>
</evidence>
<evidence type="ECO:0000256" key="10">
    <source>
        <dbReference type="ARBA" id="ARBA00023136"/>
    </source>
</evidence>
<dbReference type="EC" id="2.4.1.34" evidence="3"/>
<evidence type="ECO:0000256" key="7">
    <source>
        <dbReference type="ARBA" id="ARBA00022692"/>
    </source>
</evidence>
<evidence type="ECO:0000256" key="15">
    <source>
        <dbReference type="SAM" id="Phobius"/>
    </source>
</evidence>
<dbReference type="GO" id="GO:0005886">
    <property type="term" value="C:plasma membrane"/>
    <property type="evidence" value="ECO:0007669"/>
    <property type="project" value="TreeGrafter"/>
</dbReference>
<evidence type="ECO:0000256" key="2">
    <source>
        <dbReference type="ARBA" id="ARBA00009040"/>
    </source>
</evidence>
<dbReference type="Pfam" id="PF25968">
    <property type="entry name" value="CALS1"/>
    <property type="match status" value="1"/>
</dbReference>
<feature type="transmembrane region" description="Helical" evidence="15">
    <location>
        <begin position="419"/>
        <end position="439"/>
    </location>
</feature>
<feature type="transmembrane region" description="Helical" evidence="15">
    <location>
        <begin position="377"/>
        <end position="398"/>
    </location>
</feature>
<keyword evidence="18" id="KW-1185">Reference proteome</keyword>
<dbReference type="OrthoDB" id="1880850at2759"/>
<evidence type="ECO:0000256" key="6">
    <source>
        <dbReference type="ARBA" id="ARBA00022679"/>
    </source>
</evidence>
<evidence type="ECO:0000256" key="3">
    <source>
        <dbReference type="ARBA" id="ARBA00012589"/>
    </source>
</evidence>
<comment type="similarity">
    <text evidence="2">Belongs to the glycosyltransferase 48 family.</text>
</comment>
<feature type="transmembrane region" description="Helical" evidence="15">
    <location>
        <begin position="305"/>
        <end position="326"/>
    </location>
</feature>
<feature type="transmembrane region" description="Helical" evidence="15">
    <location>
        <begin position="338"/>
        <end position="357"/>
    </location>
</feature>
<feature type="transmembrane region" description="Helical" evidence="15">
    <location>
        <begin position="550"/>
        <end position="569"/>
    </location>
</feature>
<dbReference type="Pfam" id="PF14288">
    <property type="entry name" value="FKS1_dom1"/>
    <property type="match status" value="1"/>
</dbReference>
<dbReference type="InterPro" id="IPR058851">
    <property type="entry name" value="CALS1_helical"/>
</dbReference>
<evidence type="ECO:0000256" key="5">
    <source>
        <dbReference type="ARBA" id="ARBA00022676"/>
    </source>
</evidence>
<feature type="transmembrane region" description="Helical" evidence="15">
    <location>
        <begin position="483"/>
        <end position="501"/>
    </location>
</feature>
<keyword evidence="11" id="KW-0961">Cell wall biogenesis/degradation</keyword>
<dbReference type="Pfam" id="PF02364">
    <property type="entry name" value="Glucan_synthase"/>
    <property type="match status" value="1"/>
</dbReference>
<evidence type="ECO:0000256" key="11">
    <source>
        <dbReference type="ARBA" id="ARBA00023316"/>
    </source>
</evidence>
<feature type="compositionally biased region" description="Polar residues" evidence="14">
    <location>
        <begin position="1019"/>
        <end position="1045"/>
    </location>
</feature>
<organism evidence="17 18">
    <name type="scientific">Adiantum capillus-veneris</name>
    <name type="common">Maidenhair fern</name>
    <dbReference type="NCBI Taxonomy" id="13818"/>
    <lineage>
        <taxon>Eukaryota</taxon>
        <taxon>Viridiplantae</taxon>
        <taxon>Streptophyta</taxon>
        <taxon>Embryophyta</taxon>
        <taxon>Tracheophyta</taxon>
        <taxon>Polypodiopsida</taxon>
        <taxon>Polypodiidae</taxon>
        <taxon>Polypodiales</taxon>
        <taxon>Pteridineae</taxon>
        <taxon>Pteridaceae</taxon>
        <taxon>Vittarioideae</taxon>
        <taxon>Adiantum</taxon>
    </lineage>
</organism>
<feature type="transmembrane region" description="Helical" evidence="15">
    <location>
        <begin position="451"/>
        <end position="471"/>
    </location>
</feature>
<evidence type="ECO:0000256" key="12">
    <source>
        <dbReference type="ARBA" id="ARBA00032165"/>
    </source>
</evidence>
<evidence type="ECO:0000256" key="1">
    <source>
        <dbReference type="ARBA" id="ARBA00004651"/>
    </source>
</evidence>
<evidence type="ECO:0000256" key="4">
    <source>
        <dbReference type="ARBA" id="ARBA00022475"/>
    </source>
</evidence>
<comment type="caution">
    <text evidence="17">The sequence shown here is derived from an EMBL/GenBank/DDBJ whole genome shotgun (WGS) entry which is preliminary data.</text>
</comment>
<feature type="domain" description="1,3-beta-glucan synthase component FKS1-like" evidence="16">
    <location>
        <begin position="146"/>
        <end position="259"/>
    </location>
</feature>
<dbReference type="PANTHER" id="PTHR12741">
    <property type="entry name" value="LYST-INTERACTING PROTEIN LIP5 DOPAMINE RESPONSIVE PROTEIN DRG-1"/>
    <property type="match status" value="1"/>
</dbReference>
<dbReference type="GO" id="GO:0008360">
    <property type="term" value="P:regulation of cell shape"/>
    <property type="evidence" value="ECO:0007669"/>
    <property type="project" value="UniProtKB-KW"/>
</dbReference>
<dbReference type="InterPro" id="IPR003440">
    <property type="entry name" value="Glyco_trans_48_dom"/>
</dbReference>
<feature type="transmembrane region" description="Helical" evidence="15">
    <location>
        <begin position="1611"/>
        <end position="1633"/>
    </location>
</feature>
<keyword evidence="7 15" id="KW-0812">Transmembrane</keyword>
<feature type="transmembrane region" description="Helical" evidence="15">
    <location>
        <begin position="1578"/>
        <end position="1599"/>
    </location>
</feature>
<feature type="transmembrane region" description="Helical" evidence="15">
    <location>
        <begin position="528"/>
        <end position="545"/>
    </location>
</feature>
<evidence type="ECO:0000313" key="18">
    <source>
        <dbReference type="Proteomes" id="UP000886520"/>
    </source>
</evidence>
<dbReference type="PANTHER" id="PTHR12741:SF7">
    <property type="entry name" value="CALLOSE SYNTHASE 12"/>
    <property type="match status" value="1"/>
</dbReference>
<gene>
    <name evidence="17" type="ORF">GOP47_0024305</name>
</gene>
<dbReference type="Proteomes" id="UP000886520">
    <property type="component" value="Chromosome 24"/>
</dbReference>
<keyword evidence="5" id="KW-0328">Glycosyltransferase</keyword>
<protein>
    <recommendedName>
        <fullName evidence="12">1,3-beta-glucan synthase</fullName>
        <ecNumber evidence="3">2.4.1.34</ecNumber>
    </recommendedName>
    <alternativeName>
        <fullName evidence="12">1,3-beta-glucan synthase</fullName>
    </alternativeName>
</protein>
<evidence type="ECO:0000313" key="17">
    <source>
        <dbReference type="EMBL" id="KAI5059885.1"/>
    </source>
</evidence>
<feature type="transmembrane region" description="Helical" evidence="15">
    <location>
        <begin position="1677"/>
        <end position="1703"/>
    </location>
</feature>
<proteinExistence type="inferred from homology"/>
<sequence>MGVGTEGTIYNILQPDAENQFPEVRAVVGALKLAVRGLPHPPPNGSSWQRGMDVLDWLGFFFGFQADNVRNQREHVVLLLANYQMSMQPIPEARDRLERGAVRHLRKKVLKNYKKWCSFLSKKPNLWLPKNFRMWLPRNTKLVDHHRELTYSCLYLLIWGESANLRFMPECLCFMFHHMAMELNNIVEGHRHVEGYVPSSYGWNGFLTQVVEPIYKAVKGEADSAKGGKAPHSTWRNYDDMNEYFWSKRCFRELSWPLNLSSGYLLTSKGGNRGSGLYSDQHRVGKTGFVEQRSFWNIFRSFDHLWVGLFLMLQAMIILSFNGDGVPWHVLYNRDVQGALLSIFISWSSMRFVQAVLELGLQYSLISRETKLVGVRMLLKLLVSIGWVIIFFVLLMRISQQRAADGQWSAETNRRLFQFLEAVAVFLLPELLAIILFLLPWIRNAIERTEWSVLHALTWWFETGLFVGRGLREGIIDNLRYTTFWLVVLFFKFSFSYFMQIRPLVDPTRELLALNAVSYKWHEFFSNQNRFVVVVIWAPVVLVYLMDLQIWYSIFSSLVGALVGLSSHIGEIRNMEQFKLRFPFFASAMTFNLMAAEGLRGGVASTQSYIVALFRDMLRRVMLRYGLVKAYKTYEKSSLESRKFAYLWNQIIFSLRQEHLLNDHEVELLQVPDVALNVKVMQWPSLLLSNELRIALGVAQSWQGKEDKELWQKISKQEYRRCAVLECYDSVKLLLLTILKDGSKEHSIVAHVFKKIEMDIELGAFAQNHKLNGLTEVHSRVLALVEVLLSKPALSNVHTVVNSMQNLYDVVIRDFCTQNQQQYPVANGTASNVVYDELLFCDAMELPNADDDVFFLRLRRLHTILNTRDAMNDVPRNFDARRRIAFFGNSLFMSMPHAPIVEKMLSFSVLTPYNSEDVLYTKEQLRIPNEDGVTLLFYLQSIYPDEWKNFCHQVGNHNPETECWNDREKARMLRLWASHRGQTLARTVRGMMYYEKALETLAYLDAASEAKLSDCTSTAKSKSSRGIGNQQGSVRGQQNSSIRSDLTSRHRMKSKETSVASMKFTYVIACQNYGIQKAKKDSKADDILYLMKCYPAMRVAYVDEVGMGVGKKYYSVLVKYDPLLGIEVEIYRVQLPGPTRLGEGKPENQNHALIFTRGDAIQTVDMNQDNCFEEALKIRNLLQEFTKQYGLRRPQILGVREHVLTGSVSSLAWFMSAQETSFGTVGQRVLANPLKARMHYGHADVFDRLWFITRGGISKASRVINTSEDIFAGFNCTLRGGNVTHHEYIQVGKGRDVGLNQIALFEAKVSSGNGEQISSRDVYRLAHRLDFFRMLSFYHTTVGFYVGNMIMVWAVYAFLWARVYLALSGLEDLIADSINNIALTASLNQQFVVQLGLFTALPMVVESTLEHGFGRAMWDLLIMQLELCSVFFTFSLGTKCHYFGRTLLHGGAKYRSKGHGFVVRRVTFVENFRLFSRSHFVKGIELIILLVIYEAYGGAASNTTVYIFLTISSWFLALSWIVAPYLFNPTGFDWLQTVYDFEGFCSWLWYGGGVLARSDLSWETWWNEEQDHLRTTNFWGKLLEVALSLRFFVIQYGLVYRLHIAANSRSIVVYFVSWLYVISAMALHLLVAFTEERYSARHHLYYRAIQAVVAFLLAIIVILLVKLTSFHVSDLFLSLLAFIPTGWGLLNICLVLKPFLVIANAWPLIVSVARLYDLGIGLFVMIPVAVLSWLPGFQAMQTRLLFNQAFSRGLQISQILSANKPNKNGKS</sequence>
<feature type="transmembrane region" description="Helical" evidence="15">
    <location>
        <begin position="1505"/>
        <end position="1527"/>
    </location>
</feature>
<feature type="transmembrane region" description="Helical" evidence="15">
    <location>
        <begin position="1715"/>
        <end position="1734"/>
    </location>
</feature>
<keyword evidence="4" id="KW-1003">Cell membrane</keyword>
<evidence type="ECO:0000256" key="8">
    <source>
        <dbReference type="ARBA" id="ARBA00022960"/>
    </source>
</evidence>
<keyword evidence="9 15" id="KW-1133">Transmembrane helix</keyword>
<comment type="catalytic activity">
    <reaction evidence="13">
        <text>[(1-&gt;3)-beta-D-glucosyl](n) + UDP-alpha-D-glucose = [(1-&gt;3)-beta-D-glucosyl](n+1) + UDP + H(+)</text>
        <dbReference type="Rhea" id="RHEA:21476"/>
        <dbReference type="Rhea" id="RHEA-COMP:11146"/>
        <dbReference type="Rhea" id="RHEA-COMP:14303"/>
        <dbReference type="ChEBI" id="CHEBI:15378"/>
        <dbReference type="ChEBI" id="CHEBI:37671"/>
        <dbReference type="ChEBI" id="CHEBI:58223"/>
        <dbReference type="ChEBI" id="CHEBI:58885"/>
        <dbReference type="EC" id="2.4.1.34"/>
    </reaction>
</comment>
<evidence type="ECO:0000256" key="13">
    <source>
        <dbReference type="ARBA" id="ARBA00047777"/>
    </source>
</evidence>
<keyword evidence="6" id="KW-0808">Transferase</keyword>
<dbReference type="InterPro" id="IPR026899">
    <property type="entry name" value="FKS1-like_dom1"/>
</dbReference>
<feature type="transmembrane region" description="Helical" evidence="15">
    <location>
        <begin position="1645"/>
        <end position="1665"/>
    </location>
</feature>
<feature type="transmembrane region" description="Helical" evidence="15">
    <location>
        <begin position="1342"/>
        <end position="1361"/>
    </location>
</feature>
<keyword evidence="10 15" id="KW-0472">Membrane</keyword>
<evidence type="ECO:0000256" key="14">
    <source>
        <dbReference type="SAM" id="MobiDB-lite"/>
    </source>
</evidence>
<dbReference type="GO" id="GO:0000148">
    <property type="term" value="C:1,3-beta-D-glucan synthase complex"/>
    <property type="evidence" value="ECO:0007669"/>
    <property type="project" value="InterPro"/>
</dbReference>
<dbReference type="GO" id="GO:0006075">
    <property type="term" value="P:(1-&gt;3)-beta-D-glucan biosynthetic process"/>
    <property type="evidence" value="ECO:0007669"/>
    <property type="project" value="InterPro"/>
</dbReference>
<dbReference type="EMBL" id="JABFUD020000024">
    <property type="protein sequence ID" value="KAI5059885.1"/>
    <property type="molecule type" value="Genomic_DNA"/>
</dbReference>